<organism evidence="2">
    <name type="scientific">uncultured Solirubrobacteraceae bacterium</name>
    <dbReference type="NCBI Taxonomy" id="1162706"/>
    <lineage>
        <taxon>Bacteria</taxon>
        <taxon>Bacillati</taxon>
        <taxon>Actinomycetota</taxon>
        <taxon>Thermoleophilia</taxon>
        <taxon>Solirubrobacterales</taxon>
        <taxon>Solirubrobacteraceae</taxon>
        <taxon>environmental samples</taxon>
    </lineage>
</organism>
<feature type="non-terminal residue" evidence="2">
    <location>
        <position position="192"/>
    </location>
</feature>
<sequence length="192" mass="19615">CSSPTAARPTAPPSGHGRTATPRACSRCPAGARRSSTPLPRWPRVTCSSSSTPTRGCRSTRTRSSPGRGPRAATSRCASTARTASRACSARSTRCSAASGSTTATPRSGARVSSSPSSAGTGSCRSWTTTTSCGAWSAPPARHASRARRSPRRGVGWPSVCPARSWSGRSSAGSTSRAYRPRGWPGCTGACA</sequence>
<proteinExistence type="predicted"/>
<accession>A0A6J4RRY7</accession>
<gene>
    <name evidence="2" type="ORF">AVDCRST_MAG53-98</name>
</gene>
<feature type="compositionally biased region" description="Basic residues" evidence="1">
    <location>
        <begin position="143"/>
        <end position="152"/>
    </location>
</feature>
<reference evidence="2" key="1">
    <citation type="submission" date="2020-02" db="EMBL/GenBank/DDBJ databases">
        <authorList>
            <person name="Meier V. D."/>
        </authorList>
    </citation>
    <scope>NUCLEOTIDE SEQUENCE</scope>
    <source>
        <strain evidence="2">AVDCRST_MAG53</strain>
    </source>
</reference>
<dbReference type="AlphaFoldDB" id="A0A6J4RRY7"/>
<feature type="non-terminal residue" evidence="2">
    <location>
        <position position="1"/>
    </location>
</feature>
<dbReference type="EMBL" id="CADCVR010000005">
    <property type="protein sequence ID" value="CAA9473512.1"/>
    <property type="molecule type" value="Genomic_DNA"/>
</dbReference>
<protein>
    <submittedName>
        <fullName evidence="2">Uncharacterized protein</fullName>
    </submittedName>
</protein>
<name>A0A6J4RRY7_9ACTN</name>
<evidence type="ECO:0000313" key="2">
    <source>
        <dbReference type="EMBL" id="CAA9473512.1"/>
    </source>
</evidence>
<evidence type="ECO:0000256" key="1">
    <source>
        <dbReference type="SAM" id="MobiDB-lite"/>
    </source>
</evidence>
<feature type="compositionally biased region" description="Low complexity" evidence="1">
    <location>
        <begin position="163"/>
        <end position="178"/>
    </location>
</feature>
<feature type="compositionally biased region" description="Low complexity" evidence="1">
    <location>
        <begin position="46"/>
        <end position="126"/>
    </location>
</feature>
<feature type="region of interest" description="Disordered" evidence="1">
    <location>
        <begin position="1"/>
        <end position="192"/>
    </location>
</feature>